<reference evidence="1" key="2">
    <citation type="submission" date="2014-06" db="EMBL/GenBank/DDBJ databases">
        <authorList>
            <person name="Hu T."/>
            <person name="Eisen M.B."/>
            <person name="Thornton K.R."/>
            <person name="Andolfatto P."/>
        </authorList>
    </citation>
    <scope>NUCLEOTIDE SEQUENCE</scope>
    <source>
        <strain evidence="1">W501</strain>
    </source>
</reference>
<proteinExistence type="predicted"/>
<dbReference type="KEGG" id="dsi:Dsimw501_GD27640"/>
<dbReference type="Bgee" id="FBgn0268930">
    <property type="expression patterns" value="Expressed in adult organism and 3 other cell types or tissues"/>
</dbReference>
<dbReference type="Proteomes" id="UP000035880">
    <property type="component" value="Chromosome 2L"/>
</dbReference>
<protein>
    <submittedName>
        <fullName evidence="1">Uncharacterized protein</fullName>
    </submittedName>
</protein>
<reference evidence="1" key="3">
    <citation type="submission" date="2015-04" db="EMBL/GenBank/DDBJ databases">
        <authorList>
            <consortium name="FlyBase"/>
        </authorList>
    </citation>
    <scope>NUCLEOTIDE SEQUENCE</scope>
    <source>
        <strain evidence="1">W501</strain>
    </source>
</reference>
<name>A0A0J9QWT1_DROSI</name>
<reference evidence="1" key="1">
    <citation type="journal article" date="2013" name="Genome Res.">
        <title>A second-generation assembly of the Drosophila simulans genome provides new insights into patterns of lineage-specific divergence.</title>
        <authorList>
            <person name="Hu T.T."/>
            <person name="Eisen M.B."/>
            <person name="Thornton K.R."/>
            <person name="Andolfatto P."/>
        </authorList>
    </citation>
    <scope>NUCLEOTIDE SEQUENCE [LARGE SCALE GENOMIC DNA]</scope>
    <source>
        <strain evidence="1">W501</strain>
    </source>
</reference>
<gene>
    <name evidence="1" type="primary">Dsim\GD27640</name>
    <name evidence="1" type="ORF">Dsimw501_GD27640</name>
</gene>
<dbReference type="AlphaFoldDB" id="A0A0J9QWT1"/>
<organism evidence="1">
    <name type="scientific">Drosophila simulans</name>
    <name type="common">Fruit fly</name>
    <dbReference type="NCBI Taxonomy" id="7240"/>
    <lineage>
        <taxon>Eukaryota</taxon>
        <taxon>Metazoa</taxon>
        <taxon>Ecdysozoa</taxon>
        <taxon>Arthropoda</taxon>
        <taxon>Hexapoda</taxon>
        <taxon>Insecta</taxon>
        <taxon>Pterygota</taxon>
        <taxon>Neoptera</taxon>
        <taxon>Endopterygota</taxon>
        <taxon>Diptera</taxon>
        <taxon>Brachycera</taxon>
        <taxon>Muscomorpha</taxon>
        <taxon>Ephydroidea</taxon>
        <taxon>Drosophilidae</taxon>
        <taxon>Drosophila</taxon>
        <taxon>Sophophora</taxon>
    </lineage>
</organism>
<accession>A0A0J9QWT1</accession>
<dbReference type="EMBL" id="CM002910">
    <property type="protein sequence ID" value="KMY88453.1"/>
    <property type="molecule type" value="Genomic_DNA"/>
</dbReference>
<dbReference type="OrthoDB" id="7813579at2759"/>
<evidence type="ECO:0000313" key="1">
    <source>
        <dbReference type="EMBL" id="KMY88453.1"/>
    </source>
</evidence>
<sequence>MWEPNGVLSIEPYSSKSVGQQSHKHIVQEFLAMLYKSLLFCLAAVLLTPAHSDAKEYQFIPARCEEQPGVAQQIGGPLSICSFPPDYSKPDSEDIQAVIKHIKSLQLN</sequence>